<dbReference type="InterPro" id="IPR033900">
    <property type="entry name" value="Gram_neg_porin_domain"/>
</dbReference>
<dbReference type="RefSeq" id="WP_200343787.1">
    <property type="nucleotide sequence ID" value="NZ_NRRL01000155.1"/>
</dbReference>
<keyword evidence="1" id="KW-0732">Signal</keyword>
<evidence type="ECO:0000313" key="4">
    <source>
        <dbReference type="Proteomes" id="UP001296873"/>
    </source>
</evidence>
<protein>
    <recommendedName>
        <fullName evidence="2">Porin domain-containing protein</fullName>
    </recommendedName>
</protein>
<feature type="domain" description="Porin" evidence="2">
    <location>
        <begin position="7"/>
        <end position="353"/>
    </location>
</feature>
<evidence type="ECO:0000259" key="2">
    <source>
        <dbReference type="Pfam" id="PF13609"/>
    </source>
</evidence>
<keyword evidence="4" id="KW-1185">Reference proteome</keyword>
<accession>A0ABS1DNA3</accession>
<feature type="chain" id="PRO_5047407165" description="Porin domain-containing protein" evidence="1">
    <location>
        <begin position="25"/>
        <end position="380"/>
    </location>
</feature>
<feature type="signal peptide" evidence="1">
    <location>
        <begin position="1"/>
        <end position="24"/>
    </location>
</feature>
<proteinExistence type="predicted"/>
<dbReference type="EMBL" id="NRRL01000155">
    <property type="protein sequence ID" value="MBK1671194.1"/>
    <property type="molecule type" value="Genomic_DNA"/>
</dbReference>
<dbReference type="Proteomes" id="UP001296873">
    <property type="component" value="Unassembled WGS sequence"/>
</dbReference>
<dbReference type="SUPFAM" id="SSF56935">
    <property type="entry name" value="Porins"/>
    <property type="match status" value="1"/>
</dbReference>
<dbReference type="Pfam" id="PF13609">
    <property type="entry name" value="Porin_4"/>
    <property type="match status" value="1"/>
</dbReference>
<sequence length="380" mass="39320">MKKSLFATTAIVAAFGMGATAAHAQDDSGWSVGLSGYSNFMVGFADQDTPTGNSAAGDASLRGGTGFHESDFDFSTDTEVEVNASVTLDNGIEAGFSTQFIGDAGSDEDNGVDEQIIYLDGSFGRVELGHEDGANDNMHYGATSVKAVYVGTYNNTTGSLVQFRGNAPVLTPFVDSSDNTKINYFTPRIAGVQAGVTYAPDADKDSFAPRRDAGTTTDLFEGGVNYVNSFNGFDIAAAVTGAYANSSTAGPSGDESWNVVPGVVVGYGGFEFGASVGFGDQSGQETIVYDAGVGYSTGPWSVSLTGIYSQADNTNAFNGQTVEDEFYEVNAGINYALGPGVSIFTSVATGEFTDEGRTTGGNRLSDNEYVSVVSGVGVSF</sequence>
<name>A0ABS1DNA3_9PROT</name>
<dbReference type="InterPro" id="IPR023614">
    <property type="entry name" value="Porin_dom_sf"/>
</dbReference>
<gene>
    <name evidence="3" type="ORF">CKO28_24635</name>
</gene>
<evidence type="ECO:0000313" key="3">
    <source>
        <dbReference type="EMBL" id="MBK1671194.1"/>
    </source>
</evidence>
<reference evidence="3 4" key="1">
    <citation type="journal article" date="2020" name="Microorganisms">
        <title>Osmotic Adaptation and Compatible Solute Biosynthesis of Phototrophic Bacteria as Revealed from Genome Analyses.</title>
        <authorList>
            <person name="Imhoff J.F."/>
            <person name="Rahn T."/>
            <person name="Kunzel S."/>
            <person name="Keller A."/>
            <person name="Neulinger S.C."/>
        </authorList>
    </citation>
    <scope>NUCLEOTIDE SEQUENCE [LARGE SCALE GENOMIC DNA]</scope>
    <source>
        <strain evidence="3 4">DSM 9895</strain>
    </source>
</reference>
<evidence type="ECO:0000256" key="1">
    <source>
        <dbReference type="SAM" id="SignalP"/>
    </source>
</evidence>
<dbReference type="Gene3D" id="2.40.160.10">
    <property type="entry name" value="Porin"/>
    <property type="match status" value="1"/>
</dbReference>
<comment type="caution">
    <text evidence="3">The sequence shown here is derived from an EMBL/GenBank/DDBJ whole genome shotgun (WGS) entry which is preliminary data.</text>
</comment>
<organism evidence="3 4">
    <name type="scientific">Rhodovibrio sodomensis</name>
    <dbReference type="NCBI Taxonomy" id="1088"/>
    <lineage>
        <taxon>Bacteria</taxon>
        <taxon>Pseudomonadati</taxon>
        <taxon>Pseudomonadota</taxon>
        <taxon>Alphaproteobacteria</taxon>
        <taxon>Rhodospirillales</taxon>
        <taxon>Rhodovibrionaceae</taxon>
        <taxon>Rhodovibrio</taxon>
    </lineage>
</organism>